<evidence type="ECO:0000313" key="7">
    <source>
        <dbReference type="Proteomes" id="UP001372338"/>
    </source>
</evidence>
<dbReference type="InterPro" id="IPR027417">
    <property type="entry name" value="P-loop_NTPase"/>
</dbReference>
<name>A0AAN9I5K7_CROPI</name>
<evidence type="ECO:0000256" key="5">
    <source>
        <dbReference type="ARBA" id="ARBA00023175"/>
    </source>
</evidence>
<sequence>MLQVIIRMRPFSNAEISVQGYSKCVKQESCQPITWIRHPESRFTFDVVADENVSQTGSGKTHTMLGDIREELEDIVSTMG</sequence>
<keyword evidence="5" id="KW-0505">Motor protein</keyword>
<reference evidence="6 7" key="1">
    <citation type="submission" date="2024-01" db="EMBL/GenBank/DDBJ databases">
        <title>The genomes of 5 underutilized Papilionoideae crops provide insights into root nodulation and disease resistanc.</title>
        <authorList>
            <person name="Yuan L."/>
        </authorList>
    </citation>
    <scope>NUCLEOTIDE SEQUENCE [LARGE SCALE GENOMIC DNA]</scope>
    <source>
        <strain evidence="6">ZHUSHIDOU_FW_LH</strain>
        <tissue evidence="6">Leaf</tissue>
    </source>
</reference>
<evidence type="ECO:0000256" key="3">
    <source>
        <dbReference type="ARBA" id="ARBA00022840"/>
    </source>
</evidence>
<dbReference type="Gene3D" id="3.40.850.10">
    <property type="entry name" value="Kinesin motor domain"/>
    <property type="match status" value="1"/>
</dbReference>
<dbReference type="SUPFAM" id="SSF52540">
    <property type="entry name" value="P-loop containing nucleoside triphosphate hydrolases"/>
    <property type="match status" value="1"/>
</dbReference>
<accession>A0AAN9I5K7</accession>
<dbReference type="PANTHER" id="PTHR37739:SF14">
    <property type="entry name" value="KINESIN-LIKE PROTEIN KIN-12E"/>
    <property type="match status" value="1"/>
</dbReference>
<dbReference type="GO" id="GO:0005874">
    <property type="term" value="C:microtubule"/>
    <property type="evidence" value="ECO:0007669"/>
    <property type="project" value="UniProtKB-KW"/>
</dbReference>
<comment type="caution">
    <text evidence="6">The sequence shown here is derived from an EMBL/GenBank/DDBJ whole genome shotgun (WGS) entry which is preliminary data.</text>
</comment>
<evidence type="ECO:0000256" key="4">
    <source>
        <dbReference type="ARBA" id="ARBA00023054"/>
    </source>
</evidence>
<dbReference type="PANTHER" id="PTHR37739">
    <property type="entry name" value="KINESIN-LIKE PROTEIN KIN-12D"/>
    <property type="match status" value="1"/>
</dbReference>
<dbReference type="InterPro" id="IPR044986">
    <property type="entry name" value="KIF15/KIN-12"/>
</dbReference>
<evidence type="ECO:0000256" key="2">
    <source>
        <dbReference type="ARBA" id="ARBA00022741"/>
    </source>
</evidence>
<keyword evidence="2" id="KW-0547">Nucleotide-binding</keyword>
<keyword evidence="7" id="KW-1185">Reference proteome</keyword>
<dbReference type="AlphaFoldDB" id="A0AAN9I5K7"/>
<evidence type="ECO:0000256" key="1">
    <source>
        <dbReference type="ARBA" id="ARBA00022701"/>
    </source>
</evidence>
<evidence type="ECO:0000313" key="6">
    <source>
        <dbReference type="EMBL" id="KAK7268328.1"/>
    </source>
</evidence>
<keyword evidence="1" id="KW-0493">Microtubule</keyword>
<dbReference type="GO" id="GO:0005524">
    <property type="term" value="F:ATP binding"/>
    <property type="evidence" value="ECO:0007669"/>
    <property type="project" value="UniProtKB-KW"/>
</dbReference>
<protein>
    <recommendedName>
        <fullName evidence="8">Kinesin motor domain-containing protein</fullName>
    </recommendedName>
</protein>
<gene>
    <name evidence="6" type="ORF">RIF29_21026</name>
</gene>
<dbReference type="EMBL" id="JAYWIO010000004">
    <property type="protein sequence ID" value="KAK7268328.1"/>
    <property type="molecule type" value="Genomic_DNA"/>
</dbReference>
<organism evidence="6 7">
    <name type="scientific">Crotalaria pallida</name>
    <name type="common">Smooth rattlebox</name>
    <name type="synonym">Crotalaria striata</name>
    <dbReference type="NCBI Taxonomy" id="3830"/>
    <lineage>
        <taxon>Eukaryota</taxon>
        <taxon>Viridiplantae</taxon>
        <taxon>Streptophyta</taxon>
        <taxon>Embryophyta</taxon>
        <taxon>Tracheophyta</taxon>
        <taxon>Spermatophyta</taxon>
        <taxon>Magnoliopsida</taxon>
        <taxon>eudicotyledons</taxon>
        <taxon>Gunneridae</taxon>
        <taxon>Pentapetalae</taxon>
        <taxon>rosids</taxon>
        <taxon>fabids</taxon>
        <taxon>Fabales</taxon>
        <taxon>Fabaceae</taxon>
        <taxon>Papilionoideae</taxon>
        <taxon>50 kb inversion clade</taxon>
        <taxon>genistoids sensu lato</taxon>
        <taxon>core genistoids</taxon>
        <taxon>Crotalarieae</taxon>
        <taxon>Crotalaria</taxon>
    </lineage>
</organism>
<proteinExistence type="predicted"/>
<keyword evidence="4" id="KW-0175">Coiled coil</keyword>
<evidence type="ECO:0008006" key="8">
    <source>
        <dbReference type="Google" id="ProtNLM"/>
    </source>
</evidence>
<dbReference type="Proteomes" id="UP001372338">
    <property type="component" value="Unassembled WGS sequence"/>
</dbReference>
<dbReference type="InterPro" id="IPR036961">
    <property type="entry name" value="Kinesin_motor_dom_sf"/>
</dbReference>
<keyword evidence="3" id="KW-0067">ATP-binding</keyword>